<accession>A0A382NQL4</accession>
<dbReference type="EMBL" id="UINC01101320">
    <property type="protein sequence ID" value="SVC62032.1"/>
    <property type="molecule type" value="Genomic_DNA"/>
</dbReference>
<proteinExistence type="predicted"/>
<dbReference type="PIRSF" id="PIRSF015736">
    <property type="entry name" value="MI"/>
    <property type="match status" value="1"/>
</dbReference>
<sequence>MITRQKVSSLNQQVQYGNTYGYLGSLGFVVMATDTVMQENLRTLAPDGVSISVAPVASPNEITVEGLRKHIDTMANAASLIQPDAPPDLICYACTSGSIVIGEHTVAKQIRLGAPKSQPMTLVTGVIDGLRTLNAKSIVVATPYIDEVNKLEYRFMTNQGFNVLDIKGMQIDDGSIMGKITPGYIKEFALSLDRPEADAIFISCGGIRTIDILQEIEEEANKPVICSNQAMMWSCLRRINVSLTVKGYGRLFEIPEIVDPCSI</sequence>
<protein>
    <recommendedName>
        <fullName evidence="2">Arylmalonate decarboxylase</fullName>
    </recommendedName>
</protein>
<name>A0A382NQL4_9ZZZZ</name>
<dbReference type="AlphaFoldDB" id="A0A382NQL4"/>
<organism evidence="1">
    <name type="scientific">marine metagenome</name>
    <dbReference type="NCBI Taxonomy" id="408172"/>
    <lineage>
        <taxon>unclassified sequences</taxon>
        <taxon>metagenomes</taxon>
        <taxon>ecological metagenomes</taxon>
    </lineage>
</organism>
<dbReference type="InterPro" id="IPR053714">
    <property type="entry name" value="Iso_Racemase_Enz_sf"/>
</dbReference>
<evidence type="ECO:0000313" key="1">
    <source>
        <dbReference type="EMBL" id="SVC62032.1"/>
    </source>
</evidence>
<dbReference type="InterPro" id="IPR026286">
    <property type="entry name" value="MaiA/AMDase"/>
</dbReference>
<dbReference type="PANTHER" id="PTHR40267:SF1">
    <property type="entry name" value="BLR3294 PROTEIN"/>
    <property type="match status" value="1"/>
</dbReference>
<dbReference type="Gene3D" id="3.40.50.12500">
    <property type="match status" value="1"/>
</dbReference>
<dbReference type="PANTHER" id="PTHR40267">
    <property type="entry name" value="BLR3294 PROTEIN"/>
    <property type="match status" value="1"/>
</dbReference>
<dbReference type="Pfam" id="PF17645">
    <property type="entry name" value="Amdase"/>
    <property type="match status" value="1"/>
</dbReference>
<evidence type="ECO:0008006" key="2">
    <source>
        <dbReference type="Google" id="ProtNLM"/>
    </source>
</evidence>
<reference evidence="1" key="1">
    <citation type="submission" date="2018-05" db="EMBL/GenBank/DDBJ databases">
        <authorList>
            <person name="Lanie J.A."/>
            <person name="Ng W.-L."/>
            <person name="Kazmierczak K.M."/>
            <person name="Andrzejewski T.M."/>
            <person name="Davidsen T.M."/>
            <person name="Wayne K.J."/>
            <person name="Tettelin H."/>
            <person name="Glass J.I."/>
            <person name="Rusch D."/>
            <person name="Podicherti R."/>
            <person name="Tsui H.-C.T."/>
            <person name="Winkler M.E."/>
        </authorList>
    </citation>
    <scope>NUCLEOTIDE SEQUENCE</scope>
</reference>
<gene>
    <name evidence="1" type="ORF">METZ01_LOCUS314886</name>
</gene>